<dbReference type="InterPro" id="IPR052529">
    <property type="entry name" value="Bact_Transport_Assoc"/>
</dbReference>
<dbReference type="PANTHER" id="PTHR30590:SF2">
    <property type="entry name" value="INNER MEMBRANE PROTEIN"/>
    <property type="match status" value="1"/>
</dbReference>
<feature type="transmembrane region" description="Helical" evidence="1">
    <location>
        <begin position="223"/>
        <end position="241"/>
    </location>
</feature>
<evidence type="ECO:0000313" key="4">
    <source>
        <dbReference type="Proteomes" id="UP000576082"/>
    </source>
</evidence>
<dbReference type="PANTHER" id="PTHR30590">
    <property type="entry name" value="INNER MEMBRANE PROTEIN"/>
    <property type="match status" value="1"/>
</dbReference>
<reference evidence="3 4" key="1">
    <citation type="submission" date="2020-04" db="EMBL/GenBank/DDBJ databases">
        <title>Flammeovirga sp. SR4, a novel species isolated from seawater.</title>
        <authorList>
            <person name="Wang X."/>
        </authorList>
    </citation>
    <scope>NUCLEOTIDE SEQUENCE [LARGE SCALE GENOMIC DNA]</scope>
    <source>
        <strain evidence="3 4">ATCC 23126</strain>
    </source>
</reference>
<evidence type="ECO:0000256" key="1">
    <source>
        <dbReference type="SAM" id="Phobius"/>
    </source>
</evidence>
<dbReference type="EMBL" id="JABANE010000040">
    <property type="protein sequence ID" value="NME69364.1"/>
    <property type="molecule type" value="Genomic_DNA"/>
</dbReference>
<keyword evidence="1" id="KW-0472">Membrane</keyword>
<protein>
    <submittedName>
        <fullName evidence="3">DUF418 domain-containing protein</fullName>
    </submittedName>
</protein>
<keyword evidence="1" id="KW-0812">Transmembrane</keyword>
<feature type="transmembrane region" description="Helical" evidence="1">
    <location>
        <begin position="291"/>
        <end position="308"/>
    </location>
</feature>
<keyword evidence="4" id="KW-1185">Reference proteome</keyword>
<feature type="transmembrane region" description="Helical" evidence="1">
    <location>
        <begin position="253"/>
        <end position="271"/>
    </location>
</feature>
<organism evidence="3 4">
    <name type="scientific">Flammeovirga aprica JL-4</name>
    <dbReference type="NCBI Taxonomy" id="694437"/>
    <lineage>
        <taxon>Bacteria</taxon>
        <taxon>Pseudomonadati</taxon>
        <taxon>Bacteroidota</taxon>
        <taxon>Cytophagia</taxon>
        <taxon>Cytophagales</taxon>
        <taxon>Flammeovirgaceae</taxon>
        <taxon>Flammeovirga</taxon>
    </lineage>
</organism>
<feature type="transmembrane region" description="Helical" evidence="1">
    <location>
        <begin position="109"/>
        <end position="141"/>
    </location>
</feature>
<proteinExistence type="predicted"/>
<feature type="transmembrane region" description="Helical" evidence="1">
    <location>
        <begin position="66"/>
        <end position="89"/>
    </location>
</feature>
<dbReference type="Pfam" id="PF04235">
    <property type="entry name" value="DUF418"/>
    <property type="match status" value="1"/>
</dbReference>
<accession>A0A7X9RV95</accession>
<dbReference type="RefSeq" id="WP_169657641.1">
    <property type="nucleotide sequence ID" value="NZ_JABANE010000040.1"/>
</dbReference>
<gene>
    <name evidence="3" type="ORF">HHU12_15415</name>
</gene>
<feature type="transmembrane region" description="Helical" evidence="1">
    <location>
        <begin position="148"/>
        <end position="168"/>
    </location>
</feature>
<dbReference type="Proteomes" id="UP000576082">
    <property type="component" value="Unassembled WGS sequence"/>
</dbReference>
<name>A0A7X9RV95_9BACT</name>
<dbReference type="AlphaFoldDB" id="A0A7X9RV95"/>
<evidence type="ECO:0000259" key="2">
    <source>
        <dbReference type="Pfam" id="PF04235"/>
    </source>
</evidence>
<sequence>MEPILSNQSSLKTSTSRIDVVDVLRGYAVAAIMLIHNIEHFNYYHYPDKALNPDWLNTLNTNVFDLTFFLFGGKTYSIFAILFGFTFFLMNNKQNKAGKDFGPRYLWRLFTLTFFALINATFFPGEVLMLYALTGVILFFVRKWSNKALLLGAFFFLLQPTDLLHYVYSLFNPEYIPTTRMFAAPWKACMDIIKEGNFLDTLWGNLTYGQEFSLLWAIECGRAVQTMGLFIFGFWLGKVGAFKAEHYDKWKNVLAVSFAVMIPLYFLKTHFLGSDQTEVIKRTIGTAFDMWWKFSFTLIWISFIILIYKSDTVKRLCSPLQTYGKMSMTNYIVQSIIGGILYFGYGFHLADTCGVAFSLGIGFVFLIAQILMCKMWLKYYKQGPFEMMWHKLTWIK</sequence>
<evidence type="ECO:0000313" key="3">
    <source>
        <dbReference type="EMBL" id="NME69364.1"/>
    </source>
</evidence>
<keyword evidence="1" id="KW-1133">Transmembrane helix</keyword>
<feature type="transmembrane region" description="Helical" evidence="1">
    <location>
        <begin position="355"/>
        <end position="377"/>
    </location>
</feature>
<feature type="domain" description="DUF418" evidence="2">
    <location>
        <begin position="236"/>
        <end position="396"/>
    </location>
</feature>
<dbReference type="InterPro" id="IPR007349">
    <property type="entry name" value="DUF418"/>
</dbReference>
<feature type="transmembrane region" description="Helical" evidence="1">
    <location>
        <begin position="329"/>
        <end position="349"/>
    </location>
</feature>
<comment type="caution">
    <text evidence="3">The sequence shown here is derived from an EMBL/GenBank/DDBJ whole genome shotgun (WGS) entry which is preliminary data.</text>
</comment>